<protein>
    <submittedName>
        <fullName evidence="1">Uncharacterized protein</fullName>
    </submittedName>
</protein>
<keyword evidence="2" id="KW-1185">Reference proteome</keyword>
<dbReference type="Proteomes" id="UP000828390">
    <property type="component" value="Unassembled WGS sequence"/>
</dbReference>
<dbReference type="AlphaFoldDB" id="A0A9D3YSX6"/>
<reference evidence="1" key="2">
    <citation type="submission" date="2020-11" db="EMBL/GenBank/DDBJ databases">
        <authorList>
            <person name="McCartney M.A."/>
            <person name="Auch B."/>
            <person name="Kono T."/>
            <person name="Mallez S."/>
            <person name="Becker A."/>
            <person name="Gohl D.M."/>
            <person name="Silverstein K.A.T."/>
            <person name="Koren S."/>
            <person name="Bechman K.B."/>
            <person name="Herman A."/>
            <person name="Abrahante J.E."/>
            <person name="Garbe J."/>
        </authorList>
    </citation>
    <scope>NUCLEOTIDE SEQUENCE</scope>
    <source>
        <strain evidence="1">Duluth1</strain>
        <tissue evidence="1">Whole animal</tissue>
    </source>
</reference>
<organism evidence="1 2">
    <name type="scientific">Dreissena polymorpha</name>
    <name type="common">Zebra mussel</name>
    <name type="synonym">Mytilus polymorpha</name>
    <dbReference type="NCBI Taxonomy" id="45954"/>
    <lineage>
        <taxon>Eukaryota</taxon>
        <taxon>Metazoa</taxon>
        <taxon>Spiralia</taxon>
        <taxon>Lophotrochozoa</taxon>
        <taxon>Mollusca</taxon>
        <taxon>Bivalvia</taxon>
        <taxon>Autobranchia</taxon>
        <taxon>Heteroconchia</taxon>
        <taxon>Euheterodonta</taxon>
        <taxon>Imparidentia</taxon>
        <taxon>Neoheterodontei</taxon>
        <taxon>Myida</taxon>
        <taxon>Dreissenoidea</taxon>
        <taxon>Dreissenidae</taxon>
        <taxon>Dreissena</taxon>
    </lineage>
</organism>
<evidence type="ECO:0000313" key="2">
    <source>
        <dbReference type="Proteomes" id="UP000828390"/>
    </source>
</evidence>
<evidence type="ECO:0000313" key="1">
    <source>
        <dbReference type="EMBL" id="KAH3706748.1"/>
    </source>
</evidence>
<proteinExistence type="predicted"/>
<dbReference type="EMBL" id="JAIWYP010000014">
    <property type="protein sequence ID" value="KAH3706748.1"/>
    <property type="molecule type" value="Genomic_DNA"/>
</dbReference>
<reference evidence="1" key="1">
    <citation type="journal article" date="2019" name="bioRxiv">
        <title>The Genome of the Zebra Mussel, Dreissena polymorpha: A Resource for Invasive Species Research.</title>
        <authorList>
            <person name="McCartney M.A."/>
            <person name="Auch B."/>
            <person name="Kono T."/>
            <person name="Mallez S."/>
            <person name="Zhang Y."/>
            <person name="Obille A."/>
            <person name="Becker A."/>
            <person name="Abrahante J.E."/>
            <person name="Garbe J."/>
            <person name="Badalamenti J.P."/>
            <person name="Herman A."/>
            <person name="Mangelson H."/>
            <person name="Liachko I."/>
            <person name="Sullivan S."/>
            <person name="Sone E.D."/>
            <person name="Koren S."/>
            <person name="Silverstein K.A.T."/>
            <person name="Beckman K.B."/>
            <person name="Gohl D.M."/>
        </authorList>
    </citation>
    <scope>NUCLEOTIDE SEQUENCE</scope>
    <source>
        <strain evidence="1">Duluth1</strain>
        <tissue evidence="1">Whole animal</tissue>
    </source>
</reference>
<sequence>MNGERFEEANSFKYVGTIIFRNGEGTAEVLIRNAMVVAIFARLQYTLDMFLSLL</sequence>
<gene>
    <name evidence="1" type="ORF">DPMN_066137</name>
</gene>
<accession>A0A9D3YSX6</accession>
<name>A0A9D3YSX6_DREPO</name>
<comment type="caution">
    <text evidence="1">The sequence shown here is derived from an EMBL/GenBank/DDBJ whole genome shotgun (WGS) entry which is preliminary data.</text>
</comment>